<evidence type="ECO:0000256" key="1">
    <source>
        <dbReference type="SAM" id="Coils"/>
    </source>
</evidence>
<dbReference type="InterPro" id="IPR014717">
    <property type="entry name" value="Transl_elong_EF1B/ribsomal_bS6"/>
</dbReference>
<keyword evidence="2" id="KW-0472">Membrane</keyword>
<evidence type="ECO:0000256" key="2">
    <source>
        <dbReference type="SAM" id="Phobius"/>
    </source>
</evidence>
<comment type="caution">
    <text evidence="3">The sequence shown here is derived from an EMBL/GenBank/DDBJ whole genome shotgun (WGS) entry which is preliminary data.</text>
</comment>
<organism evidence="3">
    <name type="scientific">Symploca sp. SIO1C4</name>
    <dbReference type="NCBI Taxonomy" id="2607765"/>
    <lineage>
        <taxon>Bacteria</taxon>
        <taxon>Bacillati</taxon>
        <taxon>Cyanobacteriota</taxon>
        <taxon>Cyanophyceae</taxon>
        <taxon>Coleofasciculales</taxon>
        <taxon>Coleofasciculaceae</taxon>
        <taxon>Symploca</taxon>
    </lineage>
</organism>
<dbReference type="EMBL" id="JAAHFQ010000291">
    <property type="protein sequence ID" value="NER28995.1"/>
    <property type="molecule type" value="Genomic_DNA"/>
</dbReference>
<feature type="coiled-coil region" evidence="1">
    <location>
        <begin position="62"/>
        <end position="106"/>
    </location>
</feature>
<dbReference type="Gene3D" id="3.30.70.60">
    <property type="match status" value="1"/>
</dbReference>
<keyword evidence="2" id="KW-1133">Transmembrane helix</keyword>
<protein>
    <recommendedName>
        <fullName evidence="4">Pilus assembly protein PilO</fullName>
    </recommendedName>
</protein>
<sequence length="248" mass="27631">MTYADTDQEFLLVEGEEEAPNYPVAFGVTLTPKVGGIILGVLGIAGAAYLLLNGVQPTWQKYQDLRTDIADKKSQIQTQEEIRQQIDLKQAQLEEAKDKNRQVLSLFASEKTLDTLLLDLNSFVKDTNGNLKSFKPVEPEPVIINDGSLGSLVNGKLKRRSIDLELEGSFQQLQSIMRSFERLQSLMLVNNFQSDVSTPQTLVINNGRVVLGPQPKLKTTFRLDALLPLTEQEQEEVEAAAESSKKKK</sequence>
<keyword evidence="1" id="KW-0175">Coiled coil</keyword>
<gene>
    <name evidence="3" type="ORF">F6J89_15485</name>
</gene>
<feature type="transmembrane region" description="Helical" evidence="2">
    <location>
        <begin position="34"/>
        <end position="52"/>
    </location>
</feature>
<reference evidence="3" key="1">
    <citation type="submission" date="2019-11" db="EMBL/GenBank/DDBJ databases">
        <title>Genomic insights into an expanded diversity of filamentous marine cyanobacteria reveals the extraordinary biosynthetic potential of Moorea and Okeania.</title>
        <authorList>
            <person name="Ferreira Leao T."/>
            <person name="Wang M."/>
            <person name="Moss N."/>
            <person name="Da Silva R."/>
            <person name="Sanders J."/>
            <person name="Nurk S."/>
            <person name="Gurevich A."/>
            <person name="Humphrey G."/>
            <person name="Reher R."/>
            <person name="Zhu Q."/>
            <person name="Belda-Ferre P."/>
            <person name="Glukhov E."/>
            <person name="Rex R."/>
            <person name="Dorrestein P.C."/>
            <person name="Knight R."/>
            <person name="Pevzner P."/>
            <person name="Gerwick W.H."/>
            <person name="Gerwick L."/>
        </authorList>
    </citation>
    <scope>NUCLEOTIDE SEQUENCE</scope>
    <source>
        <strain evidence="3">SIO1C4</strain>
    </source>
</reference>
<keyword evidence="2" id="KW-0812">Transmembrane</keyword>
<dbReference type="AlphaFoldDB" id="A0A6B3NDM3"/>
<evidence type="ECO:0000313" key="3">
    <source>
        <dbReference type="EMBL" id="NER28995.1"/>
    </source>
</evidence>
<name>A0A6B3NDM3_9CYAN</name>
<accession>A0A6B3NDM3</accession>
<proteinExistence type="predicted"/>
<evidence type="ECO:0008006" key="4">
    <source>
        <dbReference type="Google" id="ProtNLM"/>
    </source>
</evidence>